<keyword evidence="2" id="KW-1185">Reference proteome</keyword>
<gene>
    <name evidence="1" type="ORF">BDW59DRAFT_154427</name>
</gene>
<protein>
    <submittedName>
        <fullName evidence="1">Uncharacterized protein</fullName>
    </submittedName>
</protein>
<evidence type="ECO:0000313" key="2">
    <source>
        <dbReference type="Proteomes" id="UP001610335"/>
    </source>
</evidence>
<organism evidence="1 2">
    <name type="scientific">Aspergillus cavernicola</name>
    <dbReference type="NCBI Taxonomy" id="176166"/>
    <lineage>
        <taxon>Eukaryota</taxon>
        <taxon>Fungi</taxon>
        <taxon>Dikarya</taxon>
        <taxon>Ascomycota</taxon>
        <taxon>Pezizomycotina</taxon>
        <taxon>Eurotiomycetes</taxon>
        <taxon>Eurotiomycetidae</taxon>
        <taxon>Eurotiales</taxon>
        <taxon>Aspergillaceae</taxon>
        <taxon>Aspergillus</taxon>
        <taxon>Aspergillus subgen. Nidulantes</taxon>
    </lineage>
</organism>
<dbReference type="Proteomes" id="UP001610335">
    <property type="component" value="Unassembled WGS sequence"/>
</dbReference>
<sequence>MMTPKDSAHGSHRFCTETKRDARELMAADPPDIRTLFNFFDYTITTRREYIDAASTIQTYWNYWALIRKQDFGLSIPPSIKDGMVGVSISRCPVKSSFHEALTN</sequence>
<name>A0ABR4HHW8_9EURO</name>
<dbReference type="EMBL" id="JBFXLS010000128">
    <property type="protein sequence ID" value="KAL2814347.1"/>
    <property type="molecule type" value="Genomic_DNA"/>
</dbReference>
<comment type="caution">
    <text evidence="1">The sequence shown here is derived from an EMBL/GenBank/DDBJ whole genome shotgun (WGS) entry which is preliminary data.</text>
</comment>
<reference evidence="1 2" key="1">
    <citation type="submission" date="2024-07" db="EMBL/GenBank/DDBJ databases">
        <title>Section-level genome sequencing and comparative genomics of Aspergillus sections Usti and Cavernicolus.</title>
        <authorList>
            <consortium name="Lawrence Berkeley National Laboratory"/>
            <person name="Nybo J.L."/>
            <person name="Vesth T.C."/>
            <person name="Theobald S."/>
            <person name="Frisvad J.C."/>
            <person name="Larsen T.O."/>
            <person name="Kjaerboelling I."/>
            <person name="Rothschild-Mancinelli K."/>
            <person name="Lyhne E.K."/>
            <person name="Kogle M.E."/>
            <person name="Barry K."/>
            <person name="Clum A."/>
            <person name="Na H."/>
            <person name="Ledsgaard L."/>
            <person name="Lin J."/>
            <person name="Lipzen A."/>
            <person name="Kuo A."/>
            <person name="Riley R."/>
            <person name="Mondo S."/>
            <person name="LaButti K."/>
            <person name="Haridas S."/>
            <person name="Pangalinan J."/>
            <person name="Salamov A.A."/>
            <person name="Simmons B.A."/>
            <person name="Magnuson J.K."/>
            <person name="Chen J."/>
            <person name="Drula E."/>
            <person name="Henrissat B."/>
            <person name="Wiebenga A."/>
            <person name="Lubbers R.J."/>
            <person name="Gomes A.C."/>
            <person name="Makela M.R."/>
            <person name="Stajich J."/>
            <person name="Grigoriev I.V."/>
            <person name="Mortensen U.H."/>
            <person name="De vries R.P."/>
            <person name="Baker S.E."/>
            <person name="Andersen M.R."/>
        </authorList>
    </citation>
    <scope>NUCLEOTIDE SEQUENCE [LARGE SCALE GENOMIC DNA]</scope>
    <source>
        <strain evidence="1 2">CBS 600.67</strain>
    </source>
</reference>
<proteinExistence type="predicted"/>
<accession>A0ABR4HHW8</accession>
<evidence type="ECO:0000313" key="1">
    <source>
        <dbReference type="EMBL" id="KAL2814347.1"/>
    </source>
</evidence>